<comment type="subcellular location">
    <subcellularLocation>
        <location evidence="1">Nucleus</location>
    </subcellularLocation>
</comment>
<dbReference type="GO" id="GO:0006325">
    <property type="term" value="P:chromatin organization"/>
    <property type="evidence" value="ECO:0007669"/>
    <property type="project" value="UniProtKB-KW"/>
</dbReference>
<dbReference type="Proteomes" id="UP000282876">
    <property type="component" value="Unassembled WGS sequence"/>
</dbReference>
<dbReference type="GO" id="GO:0008270">
    <property type="term" value="F:zinc ion binding"/>
    <property type="evidence" value="ECO:0007669"/>
    <property type="project" value="UniProtKB-KW"/>
</dbReference>
<keyword evidence="4 9" id="KW-0863">Zinc-finger</keyword>
<protein>
    <submittedName>
        <fullName evidence="11">PHD finger ING1</fullName>
    </submittedName>
</protein>
<dbReference type="InterPro" id="IPR001965">
    <property type="entry name" value="Znf_PHD"/>
</dbReference>
<dbReference type="GO" id="GO:0006355">
    <property type="term" value="P:regulation of DNA-templated transcription"/>
    <property type="evidence" value="ECO:0007669"/>
    <property type="project" value="TreeGrafter"/>
</dbReference>
<dbReference type="InterPro" id="IPR013083">
    <property type="entry name" value="Znf_RING/FYVE/PHD"/>
</dbReference>
<evidence type="ECO:0000256" key="2">
    <source>
        <dbReference type="ARBA" id="ARBA00010210"/>
    </source>
</evidence>
<dbReference type="STRING" id="291195.A0A437AQ32"/>
<feature type="binding site" evidence="8">
    <location>
        <position position="116"/>
    </location>
    <ligand>
        <name>Zn(2+)</name>
        <dbReference type="ChEBI" id="CHEBI:29105"/>
        <label>1</label>
    </ligand>
</feature>
<dbReference type="PANTHER" id="PTHR10333:SF42">
    <property type="entry name" value="INHIBITOR OF GROWTH PROTEIN 5"/>
    <property type="match status" value="1"/>
</dbReference>
<dbReference type="Pfam" id="PF23011">
    <property type="entry name" value="PHD-1st_NSD"/>
    <property type="match status" value="1"/>
</dbReference>
<keyword evidence="5 8" id="KW-0862">Zinc</keyword>
<gene>
    <name evidence="11" type="ORF">TUBRATIS_001670</name>
</gene>
<organism evidence="11 12">
    <name type="scientific">Tubulinosema ratisbonensis</name>
    <dbReference type="NCBI Taxonomy" id="291195"/>
    <lineage>
        <taxon>Eukaryota</taxon>
        <taxon>Fungi</taxon>
        <taxon>Fungi incertae sedis</taxon>
        <taxon>Microsporidia</taxon>
        <taxon>Tubulinosematoidea</taxon>
        <taxon>Tubulinosematidae</taxon>
        <taxon>Tubulinosema</taxon>
    </lineage>
</organism>
<feature type="binding site" evidence="8">
    <location>
        <position position="105"/>
    </location>
    <ligand>
        <name>Zn(2+)</name>
        <dbReference type="ChEBI" id="CHEBI:29105"/>
        <label>2</label>
    </ligand>
</feature>
<dbReference type="SUPFAM" id="SSF57903">
    <property type="entry name" value="FYVE/PHD zinc finger"/>
    <property type="match status" value="1"/>
</dbReference>
<keyword evidence="12" id="KW-1185">Reference proteome</keyword>
<dbReference type="PANTHER" id="PTHR10333">
    <property type="entry name" value="INHIBITOR OF GROWTH PROTEIN"/>
    <property type="match status" value="1"/>
</dbReference>
<evidence type="ECO:0000256" key="7">
    <source>
        <dbReference type="ARBA" id="ARBA00023242"/>
    </source>
</evidence>
<dbReference type="Gene3D" id="3.30.40.10">
    <property type="entry name" value="Zinc/RING finger domain, C3HC4 (zinc finger)"/>
    <property type="match status" value="1"/>
</dbReference>
<dbReference type="PROSITE" id="PS50016">
    <property type="entry name" value="ZF_PHD_2"/>
    <property type="match status" value="1"/>
</dbReference>
<evidence type="ECO:0000256" key="6">
    <source>
        <dbReference type="ARBA" id="ARBA00022853"/>
    </source>
</evidence>
<dbReference type="SMART" id="SM00249">
    <property type="entry name" value="PHD"/>
    <property type="match status" value="1"/>
</dbReference>
<comment type="similarity">
    <text evidence="2">Belongs to the ING family.</text>
</comment>
<dbReference type="InterPro" id="IPR019786">
    <property type="entry name" value="Zinc_finger_PHD-type_CS"/>
</dbReference>
<evidence type="ECO:0000256" key="4">
    <source>
        <dbReference type="ARBA" id="ARBA00022771"/>
    </source>
</evidence>
<name>A0A437AQ32_9MICR</name>
<dbReference type="InterPro" id="IPR059153">
    <property type="entry name" value="NSD_PHD-1st"/>
</dbReference>
<dbReference type="OrthoDB" id="5411773at2759"/>
<evidence type="ECO:0000256" key="5">
    <source>
        <dbReference type="ARBA" id="ARBA00022833"/>
    </source>
</evidence>
<keyword evidence="7" id="KW-0539">Nucleus</keyword>
<dbReference type="EMBL" id="RCSS01000052">
    <property type="protein sequence ID" value="RVD93300.1"/>
    <property type="molecule type" value="Genomic_DNA"/>
</dbReference>
<evidence type="ECO:0000259" key="10">
    <source>
        <dbReference type="PROSITE" id="PS50016"/>
    </source>
</evidence>
<evidence type="ECO:0000256" key="3">
    <source>
        <dbReference type="ARBA" id="ARBA00022723"/>
    </source>
</evidence>
<evidence type="ECO:0000256" key="1">
    <source>
        <dbReference type="ARBA" id="ARBA00004123"/>
    </source>
</evidence>
<feature type="binding site" evidence="8">
    <location>
        <position position="132"/>
    </location>
    <ligand>
        <name>Zn(2+)</name>
        <dbReference type="ChEBI" id="CHEBI:29105"/>
        <label>2</label>
    </ligand>
</feature>
<dbReference type="AlphaFoldDB" id="A0A437AQ32"/>
<feature type="binding site" evidence="8">
    <location>
        <position position="135"/>
    </location>
    <ligand>
        <name>Zn(2+)</name>
        <dbReference type="ChEBI" id="CHEBI:29105"/>
        <label>2</label>
    </ligand>
</feature>
<proteinExistence type="inferred from homology"/>
<evidence type="ECO:0000256" key="9">
    <source>
        <dbReference type="PROSITE-ProRule" id="PRU00146"/>
    </source>
</evidence>
<evidence type="ECO:0000256" key="8">
    <source>
        <dbReference type="PIRSR" id="PIRSR628651-51"/>
    </source>
</evidence>
<evidence type="ECO:0000313" key="11">
    <source>
        <dbReference type="EMBL" id="RVD93300.1"/>
    </source>
</evidence>
<sequence>MMHKKLTKALSLISTNLTSIDLEELPTNKYKQIEELTNLEALLKYKIKDLHGLKEYYIKEIEEMKQNLAIYALKVKGESFTDTLSVKNRRDCICNSVKQCDLIACDSGDCSIGWFHLDCVGLKEVPENEWICDICAMKMD</sequence>
<feature type="binding site" evidence="8">
    <location>
        <position position="119"/>
    </location>
    <ligand>
        <name>Zn(2+)</name>
        <dbReference type="ChEBI" id="CHEBI:29105"/>
        <label>1</label>
    </ligand>
</feature>
<reference evidence="11 12" key="1">
    <citation type="submission" date="2018-10" db="EMBL/GenBank/DDBJ databases">
        <title>Draft genome sequence of the microsporidian Tubulinosema ratisbonensis.</title>
        <authorList>
            <person name="Polonais V."/>
            <person name="Peyretaillade E."/>
            <person name="Niehus S."/>
            <person name="Wawrzyniak I."/>
            <person name="Franchet A."/>
            <person name="Gaspin C."/>
            <person name="Reichstadt M."/>
            <person name="Belser C."/>
            <person name="Labadie K."/>
            <person name="Delbac F."/>
            <person name="Ferrandon D."/>
        </authorList>
    </citation>
    <scope>NUCLEOTIDE SEQUENCE [LARGE SCALE GENOMIC DNA]</scope>
    <source>
        <strain evidence="11 12">Franzen</strain>
    </source>
</reference>
<dbReference type="GO" id="GO:0005634">
    <property type="term" value="C:nucleus"/>
    <property type="evidence" value="ECO:0007669"/>
    <property type="project" value="UniProtKB-SubCell"/>
</dbReference>
<dbReference type="PROSITE" id="PS01359">
    <property type="entry name" value="ZF_PHD_1"/>
    <property type="match status" value="1"/>
</dbReference>
<comment type="caution">
    <text evidence="11">The sequence shown here is derived from an EMBL/GenBank/DDBJ whole genome shotgun (WGS) entry which is preliminary data.</text>
</comment>
<feature type="binding site" evidence="8">
    <location>
        <position position="110"/>
    </location>
    <ligand>
        <name>Zn(2+)</name>
        <dbReference type="ChEBI" id="CHEBI:29105"/>
        <label>2</label>
    </ligand>
</feature>
<dbReference type="InterPro" id="IPR028651">
    <property type="entry name" value="ING_fam"/>
</dbReference>
<feature type="binding site" evidence="8">
    <location>
        <position position="94"/>
    </location>
    <ligand>
        <name>Zn(2+)</name>
        <dbReference type="ChEBI" id="CHEBI:29105"/>
        <label>1</label>
    </ligand>
</feature>
<dbReference type="VEuPathDB" id="MicrosporidiaDB:TUBRATIS_001670"/>
<dbReference type="InterPro" id="IPR019787">
    <property type="entry name" value="Znf_PHD-finger"/>
</dbReference>
<keyword evidence="3 8" id="KW-0479">Metal-binding</keyword>
<feature type="domain" description="PHD-type" evidence="10">
    <location>
        <begin position="89"/>
        <end position="138"/>
    </location>
</feature>
<feature type="binding site" evidence="8">
    <location>
        <position position="92"/>
    </location>
    <ligand>
        <name>Zn(2+)</name>
        <dbReference type="ChEBI" id="CHEBI:29105"/>
        <label>1</label>
    </ligand>
</feature>
<dbReference type="InterPro" id="IPR011011">
    <property type="entry name" value="Znf_FYVE_PHD"/>
</dbReference>
<accession>A0A437AQ32</accession>
<keyword evidence="6" id="KW-0156">Chromatin regulator</keyword>
<evidence type="ECO:0000313" key="12">
    <source>
        <dbReference type="Proteomes" id="UP000282876"/>
    </source>
</evidence>